<feature type="transmembrane region" description="Helical" evidence="8">
    <location>
        <begin position="110"/>
        <end position="128"/>
    </location>
</feature>
<comment type="similarity">
    <text evidence="2">Belongs to the CcmC/CycZ/HelC family.</text>
</comment>
<keyword evidence="6 8" id="KW-1133">Transmembrane helix</keyword>
<evidence type="ECO:0000256" key="1">
    <source>
        <dbReference type="ARBA" id="ARBA00004141"/>
    </source>
</evidence>
<evidence type="ECO:0000256" key="4">
    <source>
        <dbReference type="ARBA" id="ARBA00022692"/>
    </source>
</evidence>
<feature type="transmembrane region" description="Helical" evidence="8">
    <location>
        <begin position="39"/>
        <end position="65"/>
    </location>
</feature>
<dbReference type="RefSeq" id="WP_282198128.1">
    <property type="nucleotide sequence ID" value="NZ_BOQE01000001.1"/>
</dbReference>
<name>A0AAV4LAR8_9BACL</name>
<evidence type="ECO:0000256" key="5">
    <source>
        <dbReference type="ARBA" id="ARBA00022748"/>
    </source>
</evidence>
<dbReference type="GO" id="GO:0015232">
    <property type="term" value="F:heme transmembrane transporter activity"/>
    <property type="evidence" value="ECO:0007669"/>
    <property type="project" value="InterPro"/>
</dbReference>
<dbReference type="GO" id="GO:0005886">
    <property type="term" value="C:plasma membrane"/>
    <property type="evidence" value="ECO:0007669"/>
    <property type="project" value="TreeGrafter"/>
</dbReference>
<dbReference type="PANTHER" id="PTHR30071:SF1">
    <property type="entry name" value="CYTOCHROME B_B6 PROTEIN-RELATED"/>
    <property type="match status" value="1"/>
</dbReference>
<evidence type="ECO:0000256" key="3">
    <source>
        <dbReference type="ARBA" id="ARBA00016463"/>
    </source>
</evidence>
<evidence type="ECO:0000256" key="6">
    <source>
        <dbReference type="ARBA" id="ARBA00022989"/>
    </source>
</evidence>
<keyword evidence="11" id="KW-1185">Reference proteome</keyword>
<evidence type="ECO:0000313" key="10">
    <source>
        <dbReference type="EMBL" id="GIM44875.1"/>
    </source>
</evidence>
<evidence type="ECO:0000256" key="2">
    <source>
        <dbReference type="ARBA" id="ARBA00005840"/>
    </source>
</evidence>
<dbReference type="GO" id="GO:0020037">
    <property type="term" value="F:heme binding"/>
    <property type="evidence" value="ECO:0007669"/>
    <property type="project" value="InterPro"/>
</dbReference>
<protein>
    <recommendedName>
        <fullName evidence="3">Heme exporter protein C</fullName>
    </recommendedName>
</protein>
<gene>
    <name evidence="10" type="primary">ccmC</name>
    <name evidence="10" type="ORF">DNHGIG_04240</name>
</gene>
<feature type="transmembrane region" description="Helical" evidence="8">
    <location>
        <begin position="77"/>
        <end position="98"/>
    </location>
</feature>
<feature type="transmembrane region" description="Helical" evidence="8">
    <location>
        <begin position="7"/>
        <end position="27"/>
    </location>
</feature>
<dbReference type="Proteomes" id="UP001057291">
    <property type="component" value="Unassembled WGS sequence"/>
</dbReference>
<dbReference type="EMBL" id="BOQE01000001">
    <property type="protein sequence ID" value="GIM44875.1"/>
    <property type="molecule type" value="Genomic_DNA"/>
</dbReference>
<dbReference type="PANTHER" id="PTHR30071">
    <property type="entry name" value="HEME EXPORTER PROTEIN C"/>
    <property type="match status" value="1"/>
</dbReference>
<dbReference type="InterPro" id="IPR002541">
    <property type="entry name" value="Cyt_c_assembly"/>
</dbReference>
<dbReference type="Pfam" id="PF01578">
    <property type="entry name" value="Cytochrom_C_asm"/>
    <property type="match status" value="1"/>
</dbReference>
<dbReference type="InterPro" id="IPR045062">
    <property type="entry name" value="Cyt_c_biogenesis_CcsA/CcmC"/>
</dbReference>
<evidence type="ECO:0000256" key="7">
    <source>
        <dbReference type="ARBA" id="ARBA00023136"/>
    </source>
</evidence>
<proteinExistence type="inferred from homology"/>
<keyword evidence="4 8" id="KW-0812">Transmembrane</keyword>
<dbReference type="PRINTS" id="PR01386">
    <property type="entry name" value="CCMCBIOGNSIS"/>
</dbReference>
<dbReference type="GO" id="GO:0017004">
    <property type="term" value="P:cytochrome complex assembly"/>
    <property type="evidence" value="ECO:0007669"/>
    <property type="project" value="UniProtKB-KW"/>
</dbReference>
<feature type="transmembrane region" description="Helical" evidence="8">
    <location>
        <begin position="140"/>
        <end position="163"/>
    </location>
</feature>
<keyword evidence="5" id="KW-0201">Cytochrome c-type biogenesis</keyword>
<accession>A0AAV4LAR8</accession>
<sequence length="231" mass="27133">MRRVSLVFSVITFAAFLVDLYMVFIYAPKERFMGDLQRLMYFHVASAWAAFLAFTIVFFASIAYLKTRQFKWDRLSVSAAELGVLFTSLVLVTGPIWARPVWNTWWSWDPRLTTTLILWFIYFAYLLLRYSTEGDERRGRLAAIFAIIGYIDVPIVHFSVTWWRSIHPNVITNTQMNMDPAMTITLLVTGLVFFMLFSMLLLYRLQLEEQLAMLLQLREKILGSFNFTSRR</sequence>
<evidence type="ECO:0000256" key="8">
    <source>
        <dbReference type="SAM" id="Phobius"/>
    </source>
</evidence>
<organism evidence="10 11">
    <name type="scientific">Collibacillus ludicampi</name>
    <dbReference type="NCBI Taxonomy" id="2771369"/>
    <lineage>
        <taxon>Bacteria</taxon>
        <taxon>Bacillati</taxon>
        <taxon>Bacillota</taxon>
        <taxon>Bacilli</taxon>
        <taxon>Bacillales</taxon>
        <taxon>Alicyclobacillaceae</taxon>
        <taxon>Collibacillus</taxon>
    </lineage>
</organism>
<reference evidence="10" key="1">
    <citation type="journal article" date="2023" name="Int. J. Syst. Evol. Microbiol.">
        <title>Collibacillus ludicampi gen. nov., sp. nov., a new soil bacterium of the family Alicyclobacillaceae.</title>
        <authorList>
            <person name="Jojima T."/>
            <person name="Ioku Y."/>
            <person name="Fukuta Y."/>
            <person name="Shirasaka N."/>
            <person name="Matsumura Y."/>
            <person name="Mori M."/>
        </authorList>
    </citation>
    <scope>NUCLEOTIDE SEQUENCE</scope>
    <source>
        <strain evidence="10">TP075</strain>
    </source>
</reference>
<comment type="subcellular location">
    <subcellularLocation>
        <location evidence="1">Membrane</location>
        <topology evidence="1">Multi-pass membrane protein</topology>
    </subcellularLocation>
</comment>
<evidence type="ECO:0000259" key="9">
    <source>
        <dbReference type="Pfam" id="PF01578"/>
    </source>
</evidence>
<feature type="transmembrane region" description="Helical" evidence="8">
    <location>
        <begin position="183"/>
        <end position="203"/>
    </location>
</feature>
<feature type="domain" description="Cytochrome c assembly protein" evidence="9">
    <location>
        <begin position="4"/>
        <end position="166"/>
    </location>
</feature>
<dbReference type="InterPro" id="IPR003557">
    <property type="entry name" value="Cyt_c_biogenesis_CcmC"/>
</dbReference>
<dbReference type="AlphaFoldDB" id="A0AAV4LAR8"/>
<comment type="caution">
    <text evidence="10">The sequence shown here is derived from an EMBL/GenBank/DDBJ whole genome shotgun (WGS) entry which is preliminary data.</text>
</comment>
<evidence type="ECO:0000313" key="11">
    <source>
        <dbReference type="Proteomes" id="UP001057291"/>
    </source>
</evidence>
<keyword evidence="7 8" id="KW-0472">Membrane</keyword>